<dbReference type="EMBL" id="BARS01002286">
    <property type="protein sequence ID" value="GAF83796.1"/>
    <property type="molecule type" value="Genomic_DNA"/>
</dbReference>
<comment type="caution">
    <text evidence="1">The sequence shown here is derived from an EMBL/GenBank/DDBJ whole genome shotgun (WGS) entry which is preliminary data.</text>
</comment>
<organism evidence="1">
    <name type="scientific">marine sediment metagenome</name>
    <dbReference type="NCBI Taxonomy" id="412755"/>
    <lineage>
        <taxon>unclassified sequences</taxon>
        <taxon>metagenomes</taxon>
        <taxon>ecological metagenomes</taxon>
    </lineage>
</organism>
<accession>X0T8Y1</accession>
<gene>
    <name evidence="1" type="ORF">S01H1_04314</name>
</gene>
<protein>
    <submittedName>
        <fullName evidence="1">Uncharacterized protein</fullName>
    </submittedName>
</protein>
<name>X0T8Y1_9ZZZZ</name>
<dbReference type="AlphaFoldDB" id="X0T8Y1"/>
<reference evidence="1" key="1">
    <citation type="journal article" date="2014" name="Front. Microbiol.">
        <title>High frequency of phylogenetically diverse reductive dehalogenase-homologous genes in deep subseafloor sedimentary metagenomes.</title>
        <authorList>
            <person name="Kawai M."/>
            <person name="Futagami T."/>
            <person name="Toyoda A."/>
            <person name="Takaki Y."/>
            <person name="Nishi S."/>
            <person name="Hori S."/>
            <person name="Arai W."/>
            <person name="Tsubouchi T."/>
            <person name="Morono Y."/>
            <person name="Uchiyama I."/>
            <person name="Ito T."/>
            <person name="Fujiyama A."/>
            <person name="Inagaki F."/>
            <person name="Takami H."/>
        </authorList>
    </citation>
    <scope>NUCLEOTIDE SEQUENCE</scope>
    <source>
        <strain evidence="1">Expedition CK06-06</strain>
    </source>
</reference>
<sequence length="207" mass="23773">MEAQIIPVNFDELADEIKTIYVETRFNAEWSLLEGYHAIGKLLHNYKEQTGMTHRELCAGVGQAINKKSTSLFYAMKFYERFNDINMLPEGKNVSWRGVCHKYLTAPKAEPPTVKGVTFLKDKPFNSVEQERGSKNLDKPMCFLHPDRKAVYHHFPRTKGAGGTKLLPLCGECHGEAHSNPYVYWCGRLWENRYALFNAVIEESEIK</sequence>
<proteinExistence type="predicted"/>
<evidence type="ECO:0000313" key="1">
    <source>
        <dbReference type="EMBL" id="GAF83796.1"/>
    </source>
</evidence>